<proteinExistence type="predicted"/>
<comment type="caution">
    <text evidence="2">The sequence shown here is derived from an EMBL/GenBank/DDBJ whole genome shotgun (WGS) entry which is preliminary data.</text>
</comment>
<dbReference type="EMBL" id="VSRR010000236">
    <property type="protein sequence ID" value="MPC12784.1"/>
    <property type="molecule type" value="Genomic_DNA"/>
</dbReference>
<gene>
    <name evidence="2" type="ORF">E2C01_005492</name>
</gene>
<evidence type="ECO:0000313" key="3">
    <source>
        <dbReference type="Proteomes" id="UP000324222"/>
    </source>
</evidence>
<evidence type="ECO:0000313" key="2">
    <source>
        <dbReference type="EMBL" id="MPC12784.1"/>
    </source>
</evidence>
<keyword evidence="3" id="KW-1185">Reference proteome</keyword>
<dbReference type="AlphaFoldDB" id="A0A5B7CVN8"/>
<accession>A0A5B7CVN8</accession>
<organism evidence="2 3">
    <name type="scientific">Portunus trituberculatus</name>
    <name type="common">Swimming crab</name>
    <name type="synonym">Neptunus trituberculatus</name>
    <dbReference type="NCBI Taxonomy" id="210409"/>
    <lineage>
        <taxon>Eukaryota</taxon>
        <taxon>Metazoa</taxon>
        <taxon>Ecdysozoa</taxon>
        <taxon>Arthropoda</taxon>
        <taxon>Crustacea</taxon>
        <taxon>Multicrustacea</taxon>
        <taxon>Malacostraca</taxon>
        <taxon>Eumalacostraca</taxon>
        <taxon>Eucarida</taxon>
        <taxon>Decapoda</taxon>
        <taxon>Pleocyemata</taxon>
        <taxon>Brachyura</taxon>
        <taxon>Eubrachyura</taxon>
        <taxon>Portunoidea</taxon>
        <taxon>Portunidae</taxon>
        <taxon>Portuninae</taxon>
        <taxon>Portunus</taxon>
    </lineage>
</organism>
<sequence>MWSTLEVHTPLYSSSKRLHEADGGASRVGSEAKAQKRRGPEEANCGIPKREGRSSASRYGNHTVPVTLRQFLPTPRDLA</sequence>
<name>A0A5B7CVN8_PORTR</name>
<evidence type="ECO:0000256" key="1">
    <source>
        <dbReference type="SAM" id="MobiDB-lite"/>
    </source>
</evidence>
<dbReference type="Proteomes" id="UP000324222">
    <property type="component" value="Unassembled WGS sequence"/>
</dbReference>
<protein>
    <submittedName>
        <fullName evidence="2">Uncharacterized protein</fullName>
    </submittedName>
</protein>
<feature type="region of interest" description="Disordered" evidence="1">
    <location>
        <begin position="1"/>
        <end position="79"/>
    </location>
</feature>
<reference evidence="2 3" key="1">
    <citation type="submission" date="2019-05" db="EMBL/GenBank/DDBJ databases">
        <title>Another draft genome of Portunus trituberculatus and its Hox gene families provides insights of decapod evolution.</title>
        <authorList>
            <person name="Jeong J.-H."/>
            <person name="Song I."/>
            <person name="Kim S."/>
            <person name="Choi T."/>
            <person name="Kim D."/>
            <person name="Ryu S."/>
            <person name="Kim W."/>
        </authorList>
    </citation>
    <scope>NUCLEOTIDE SEQUENCE [LARGE SCALE GENOMIC DNA]</scope>
    <source>
        <tissue evidence="2">Muscle</tissue>
    </source>
</reference>